<gene>
    <name evidence="2" type="ORF">SAMN05421642_101501</name>
</gene>
<dbReference type="InterPro" id="IPR036117">
    <property type="entry name" value="DhaL_dom_sf"/>
</dbReference>
<reference evidence="3" key="1">
    <citation type="submission" date="2017-06" db="EMBL/GenBank/DDBJ databases">
        <authorList>
            <person name="Varghese N."/>
            <person name="Submissions S."/>
        </authorList>
    </citation>
    <scope>NUCLEOTIDE SEQUENCE [LARGE SCALE GENOMIC DNA]</scope>
    <source>
        <strain evidence="3">JCM 23211</strain>
    </source>
</reference>
<dbReference type="STRING" id="398843.A3K89_07910"/>
<dbReference type="Pfam" id="PF02734">
    <property type="entry name" value="Dak2"/>
    <property type="match status" value="1"/>
</dbReference>
<evidence type="ECO:0000259" key="1">
    <source>
        <dbReference type="PROSITE" id="PS51480"/>
    </source>
</evidence>
<dbReference type="Gene3D" id="1.25.40.340">
    <property type="match status" value="1"/>
</dbReference>
<evidence type="ECO:0000313" key="3">
    <source>
        <dbReference type="Proteomes" id="UP000198327"/>
    </source>
</evidence>
<dbReference type="InterPro" id="IPR033470">
    <property type="entry name" value="FakA-like_C"/>
</dbReference>
<feature type="domain" description="DhaL" evidence="1">
    <location>
        <begin position="25"/>
        <end position="216"/>
    </location>
</feature>
<dbReference type="PANTHER" id="PTHR33434:SF4">
    <property type="entry name" value="PHOSPHATASE PROTEIN"/>
    <property type="match status" value="1"/>
</dbReference>
<dbReference type="GO" id="GO:0006071">
    <property type="term" value="P:glycerol metabolic process"/>
    <property type="evidence" value="ECO:0007669"/>
    <property type="project" value="InterPro"/>
</dbReference>
<keyword evidence="3" id="KW-1185">Reference proteome</keyword>
<organism evidence="2 3">
    <name type="scientific">Rhodococcoides kyotonense</name>
    <dbReference type="NCBI Taxonomy" id="398843"/>
    <lineage>
        <taxon>Bacteria</taxon>
        <taxon>Bacillati</taxon>
        <taxon>Actinomycetota</taxon>
        <taxon>Actinomycetes</taxon>
        <taxon>Mycobacteriales</taxon>
        <taxon>Nocardiaceae</taxon>
        <taxon>Rhodococcoides</taxon>
    </lineage>
</organism>
<dbReference type="PROSITE" id="PS51480">
    <property type="entry name" value="DHAL"/>
    <property type="match status" value="1"/>
</dbReference>
<evidence type="ECO:0000313" key="2">
    <source>
        <dbReference type="EMBL" id="SNS30226.1"/>
    </source>
</evidence>
<dbReference type="SMART" id="SM01120">
    <property type="entry name" value="Dak2"/>
    <property type="match status" value="1"/>
</dbReference>
<dbReference type="Pfam" id="PF13684">
    <property type="entry name" value="FakA-like_C"/>
    <property type="match status" value="1"/>
</dbReference>
<dbReference type="InterPro" id="IPR004007">
    <property type="entry name" value="DhaL_dom"/>
</dbReference>
<dbReference type="InterPro" id="IPR019986">
    <property type="entry name" value="YloV-like"/>
</dbReference>
<dbReference type="RefSeq" id="WP_089242933.1">
    <property type="nucleotide sequence ID" value="NZ_FZOW01000001.1"/>
</dbReference>
<name>A0A239DCS3_9NOCA</name>
<dbReference type="AlphaFoldDB" id="A0A239DCS3"/>
<dbReference type="SMART" id="SM01121">
    <property type="entry name" value="Dak1_2"/>
    <property type="match status" value="1"/>
</dbReference>
<dbReference type="OrthoDB" id="9760324at2"/>
<dbReference type="PANTHER" id="PTHR33434">
    <property type="entry name" value="DEGV DOMAIN-CONTAINING PROTEIN DR_1986-RELATED"/>
    <property type="match status" value="1"/>
</dbReference>
<dbReference type="Proteomes" id="UP000198327">
    <property type="component" value="Unassembled WGS sequence"/>
</dbReference>
<dbReference type="GO" id="GO:0004371">
    <property type="term" value="F:glycerone kinase activity"/>
    <property type="evidence" value="ECO:0007669"/>
    <property type="project" value="InterPro"/>
</dbReference>
<dbReference type="NCBIfam" id="TIGR03599">
    <property type="entry name" value="YloV"/>
    <property type="match status" value="1"/>
</dbReference>
<dbReference type="SUPFAM" id="SSF101473">
    <property type="entry name" value="DhaL-like"/>
    <property type="match status" value="1"/>
</dbReference>
<dbReference type="Pfam" id="PF21645">
    <property type="entry name" value="FakA-like_M"/>
    <property type="match status" value="1"/>
</dbReference>
<proteinExistence type="predicted"/>
<dbReference type="EMBL" id="FZOW01000001">
    <property type="protein sequence ID" value="SNS30226.1"/>
    <property type="molecule type" value="Genomic_DNA"/>
</dbReference>
<accession>A0A239DCS3</accession>
<dbReference type="InterPro" id="IPR050270">
    <property type="entry name" value="DegV_domain_contain"/>
</dbReference>
<dbReference type="InterPro" id="IPR048394">
    <property type="entry name" value="FakA-like_M"/>
</dbReference>
<sequence>MAWTRTGVRVAGSEPITTSTELTVDELRTWAYRCVDDLTARCDEINELNVFPIPDSDTGTNLMFTVRAAVESMRAAGPDADLHASAVALAKGAVAGARGNSGVIVSQVLRAVAEVTATGRLDGRALTDALVRAAELVVDVVSVPVQGTIVSVLARVAEDVASLDRSSDVVVVARRAAESAARALDRTRKQLPALDAAGVVDAGALGLCVMLDALATLLTGAVPTRRRYHRRIDPAKNFRVAPQVLPPTSDFGDTSTGDATVGYEVLYGITDIDDVGAQRLRRDLSDIGDSVVVVGDGDGSWSAHVHTANAGLAVDVGLNIGRVHGVRIEAFGSGDAGATDRCHAVGSGSRTSGGRDILAVVAGDGAERLYLDEGATVLRSDTTRVGPAELCAAIVESPHREVLVLPNGALTAQELVHVSIASRTAGKDVLMLPSGSMVQGLAALAVHDPSRAAVDDAFAMSESAAGTRWASLRHAEERSLTWVGTCEPGDGLGLVGHEVVVIGPDGVTAGRDLLDQLLSVGGEMVTVLMGRAAPDDLGDRLTDHVRRRYPAVEVVVYQGGQTDDLAQLGIE</sequence>
<protein>
    <recommendedName>
        <fullName evidence="1">DhaL domain-containing protein</fullName>
    </recommendedName>
</protein>